<dbReference type="PANTHER" id="PTHR32309">
    <property type="entry name" value="TYROSINE-PROTEIN KINASE"/>
    <property type="match status" value="1"/>
</dbReference>
<accession>A0AAN0M2N2</accession>
<keyword evidence="2" id="KW-1133">Transmembrane helix</keyword>
<feature type="compositionally biased region" description="Basic residues" evidence="1">
    <location>
        <begin position="1"/>
        <end position="14"/>
    </location>
</feature>
<feature type="region of interest" description="Disordered" evidence="1">
    <location>
        <begin position="1"/>
        <end position="37"/>
    </location>
</feature>
<keyword evidence="2" id="KW-0812">Transmembrane</keyword>
<reference evidence="3 4" key="1">
    <citation type="submission" date="2024-04" db="EMBL/GenBank/DDBJ databases">
        <title>Phylogenomic analyses of a clade within the roseobacter group suggest taxonomic reassignments of species of the genera Aestuariivita, Citreicella, Loktanella, Nautella, Pelagibaca, Ruegeria, Thalassobius, Thiobacimonas and Tropicibacter, and the proposal o.</title>
        <authorList>
            <person name="Jeon C.O."/>
        </authorList>
    </citation>
    <scope>NUCLEOTIDE SEQUENCE [LARGE SCALE GENOMIC DNA]</scope>
    <source>
        <strain evidence="3 4">G8-12</strain>
    </source>
</reference>
<protein>
    <submittedName>
        <fullName evidence="3">Capsule biosynthesis protein</fullName>
    </submittedName>
</protein>
<gene>
    <name evidence="3" type="ORF">AABB28_01620</name>
</gene>
<proteinExistence type="predicted"/>
<evidence type="ECO:0000313" key="4">
    <source>
        <dbReference type="Proteomes" id="UP001451782"/>
    </source>
</evidence>
<feature type="transmembrane region" description="Helical" evidence="2">
    <location>
        <begin position="490"/>
        <end position="510"/>
    </location>
</feature>
<keyword evidence="2" id="KW-0472">Membrane</keyword>
<organism evidence="3 4">
    <name type="scientific">Yoonia algicola</name>
    <dbReference type="NCBI Taxonomy" id="3137368"/>
    <lineage>
        <taxon>Bacteria</taxon>
        <taxon>Pseudomonadati</taxon>
        <taxon>Pseudomonadota</taxon>
        <taxon>Alphaproteobacteria</taxon>
        <taxon>Rhodobacterales</taxon>
        <taxon>Paracoccaceae</taxon>
        <taxon>Yoonia</taxon>
    </lineage>
</organism>
<dbReference type="EMBL" id="CP151762">
    <property type="protein sequence ID" value="WZU64039.1"/>
    <property type="molecule type" value="Genomic_DNA"/>
</dbReference>
<dbReference type="AlphaFoldDB" id="A0AAN0M2N2"/>
<dbReference type="Proteomes" id="UP001451782">
    <property type="component" value="Chromosome"/>
</dbReference>
<evidence type="ECO:0000313" key="3">
    <source>
        <dbReference type="EMBL" id="WZU64039.1"/>
    </source>
</evidence>
<dbReference type="GO" id="GO:0004713">
    <property type="term" value="F:protein tyrosine kinase activity"/>
    <property type="evidence" value="ECO:0007669"/>
    <property type="project" value="TreeGrafter"/>
</dbReference>
<dbReference type="RefSeq" id="WP_342070409.1">
    <property type="nucleotide sequence ID" value="NZ_CP151762.1"/>
</dbReference>
<evidence type="ECO:0000256" key="2">
    <source>
        <dbReference type="SAM" id="Phobius"/>
    </source>
</evidence>
<dbReference type="KEGG" id="yag:AABB28_01620"/>
<sequence length="516" mass="57484">MTTKPKVKKFRIRRKTPDTQGQEPTTEAPEVPQPPSHAEQIAAISKEGLTGRQLRMARRVAVKNGFEASSDYDAVRQLRAAGIDPFQRSSVLELVKPDSAKGAGRRGGIQLPDTLHEEGISLPSTNNAAALNRNASEILQIQRDIARRRKRKLALMFTRLGFFVFLPTFFVGWYFYNIATPMYATNSEIVIQQAQPQGGGPTGLATLFQGTSMATQQDSIAVQSYLASREAMLRLDADYGFKEHFSDPSIDAIQRLDADATNEAAFGLYSNHVKISYDPTEGLIRMEVIAPDPVKSYEFSQALIGYAEEQVDQLTGRLREDQMRGALQSYEEAEGRRAAALATWLAIQEDVRQIDPQSESAARMGQINSLESEKQRLELVLQSRLNVDRPSEVQVQSLRDQIANIDNLISELRDQLVGGAGEEVSLAARNTELRTAEENYSFQTVMVQQALTQMETARIEANRQVRYLSQSVRPVIPDQASYPRAFENTVLAFLIFSGIYLMVSITASILREQVSS</sequence>
<dbReference type="InterPro" id="IPR050445">
    <property type="entry name" value="Bact_polysacc_biosynth/exp"/>
</dbReference>
<dbReference type="GO" id="GO:0005886">
    <property type="term" value="C:plasma membrane"/>
    <property type="evidence" value="ECO:0007669"/>
    <property type="project" value="TreeGrafter"/>
</dbReference>
<evidence type="ECO:0000256" key="1">
    <source>
        <dbReference type="SAM" id="MobiDB-lite"/>
    </source>
</evidence>
<dbReference type="PANTHER" id="PTHR32309:SF13">
    <property type="entry name" value="FERRIC ENTEROBACTIN TRANSPORT PROTEIN FEPE"/>
    <property type="match status" value="1"/>
</dbReference>
<keyword evidence="4" id="KW-1185">Reference proteome</keyword>
<feature type="transmembrane region" description="Helical" evidence="2">
    <location>
        <begin position="153"/>
        <end position="176"/>
    </location>
</feature>
<name>A0AAN0M2N2_9RHOB</name>